<protein>
    <submittedName>
        <fullName evidence="3">LysM peptidoglycan-binding domain-containing protein</fullName>
    </submittedName>
</protein>
<dbReference type="InterPro" id="IPR018392">
    <property type="entry name" value="LysM"/>
</dbReference>
<comment type="caution">
    <text evidence="3">The sequence shown here is derived from an EMBL/GenBank/DDBJ whole genome shotgun (WGS) entry which is preliminary data.</text>
</comment>
<feature type="domain" description="LysM" evidence="2">
    <location>
        <begin position="38"/>
        <end position="88"/>
    </location>
</feature>
<dbReference type="Gene3D" id="3.10.350.10">
    <property type="entry name" value="LysM domain"/>
    <property type="match status" value="1"/>
</dbReference>
<feature type="transmembrane region" description="Helical" evidence="1">
    <location>
        <begin position="12"/>
        <end position="30"/>
    </location>
</feature>
<dbReference type="RefSeq" id="WP_190996913.1">
    <property type="nucleotide sequence ID" value="NZ_JACXSI010000005.1"/>
</dbReference>
<dbReference type="Pfam" id="PF01476">
    <property type="entry name" value="LysM"/>
    <property type="match status" value="1"/>
</dbReference>
<keyword evidence="1" id="KW-1133">Transmembrane helix</keyword>
<keyword evidence="1" id="KW-0812">Transmembrane</keyword>
<keyword evidence="1" id="KW-0472">Membrane</keyword>
<dbReference type="SUPFAM" id="SSF54106">
    <property type="entry name" value="LysM domain"/>
    <property type="match status" value="1"/>
</dbReference>
<organism evidence="3 4">
    <name type="scientific">Peribacillus faecalis</name>
    <dbReference type="NCBI Taxonomy" id="2772559"/>
    <lineage>
        <taxon>Bacteria</taxon>
        <taxon>Bacillati</taxon>
        <taxon>Bacillota</taxon>
        <taxon>Bacilli</taxon>
        <taxon>Bacillales</taxon>
        <taxon>Bacillaceae</taxon>
        <taxon>Peribacillus</taxon>
    </lineage>
</organism>
<accession>A0A927CT40</accession>
<name>A0A927CT40_9BACI</name>
<dbReference type="PROSITE" id="PS51782">
    <property type="entry name" value="LYSM"/>
    <property type="match status" value="1"/>
</dbReference>
<evidence type="ECO:0000313" key="3">
    <source>
        <dbReference type="EMBL" id="MBD3107372.1"/>
    </source>
</evidence>
<dbReference type="EMBL" id="JACXSI010000005">
    <property type="protein sequence ID" value="MBD3107372.1"/>
    <property type="molecule type" value="Genomic_DNA"/>
</dbReference>
<dbReference type="InterPro" id="IPR036779">
    <property type="entry name" value="LysM_dom_sf"/>
</dbReference>
<dbReference type="AlphaFoldDB" id="A0A927CT40"/>
<reference evidence="3" key="1">
    <citation type="submission" date="2020-09" db="EMBL/GenBank/DDBJ databases">
        <title>Bacillus faecalis sp. nov., a moderately halophilic bacterium isolated from cow faeces.</title>
        <authorList>
            <person name="Jiang L."/>
            <person name="Lee J."/>
        </authorList>
    </citation>
    <scope>NUCLEOTIDE SEQUENCE</scope>
    <source>
        <strain evidence="3">AGMB 02131</strain>
    </source>
</reference>
<sequence length="104" mass="11990">MKQFIMRNSFSFALITVILLFAFIFVYKFSAGNSENYIEVTIKHGDTLWELAEEYNYDRMDISSFIVQVKQLNELNDSNIKAGDVILIPVSDEVQTHLTMTANE</sequence>
<keyword evidence="4" id="KW-1185">Reference proteome</keyword>
<proteinExistence type="predicted"/>
<dbReference type="Proteomes" id="UP000602076">
    <property type="component" value="Unassembled WGS sequence"/>
</dbReference>
<dbReference type="SMART" id="SM00257">
    <property type="entry name" value="LysM"/>
    <property type="match status" value="1"/>
</dbReference>
<evidence type="ECO:0000256" key="1">
    <source>
        <dbReference type="SAM" id="Phobius"/>
    </source>
</evidence>
<gene>
    <name evidence="3" type="ORF">IEO70_03255</name>
</gene>
<evidence type="ECO:0000313" key="4">
    <source>
        <dbReference type="Proteomes" id="UP000602076"/>
    </source>
</evidence>
<evidence type="ECO:0000259" key="2">
    <source>
        <dbReference type="PROSITE" id="PS51782"/>
    </source>
</evidence>